<evidence type="ECO:0000313" key="1">
    <source>
        <dbReference type="Proteomes" id="UP000887565"/>
    </source>
</evidence>
<reference evidence="2" key="1">
    <citation type="submission" date="2022-11" db="UniProtKB">
        <authorList>
            <consortium name="WormBaseParasite"/>
        </authorList>
    </citation>
    <scope>IDENTIFICATION</scope>
</reference>
<dbReference type="WBParaSite" id="nRc.2.0.1.t12747-RA">
    <property type="protein sequence ID" value="nRc.2.0.1.t12747-RA"/>
    <property type="gene ID" value="nRc.2.0.1.g12747"/>
</dbReference>
<proteinExistence type="predicted"/>
<evidence type="ECO:0000313" key="2">
    <source>
        <dbReference type="WBParaSite" id="nRc.2.0.1.t12747-RA"/>
    </source>
</evidence>
<dbReference type="PANTHER" id="PTHR36519:SF9">
    <property type="entry name" value="EB DOMAIN-CONTAINING PROTEIN-RELATED"/>
    <property type="match status" value="1"/>
</dbReference>
<name>A0A915IHA2_ROMCU</name>
<dbReference type="PANTHER" id="PTHR36519">
    <property type="entry name" value="FIP (FUNGUS-INDUCED PROTEIN) RELATED-RELATED"/>
    <property type="match status" value="1"/>
</dbReference>
<protein>
    <submittedName>
        <fullName evidence="2">Uncharacterized protein</fullName>
    </submittedName>
</protein>
<dbReference type="AlphaFoldDB" id="A0A915IHA2"/>
<keyword evidence="1" id="KW-1185">Reference proteome</keyword>
<dbReference type="OMA" id="NFVGAGP"/>
<dbReference type="Proteomes" id="UP000887565">
    <property type="component" value="Unplaced"/>
</dbReference>
<organism evidence="1 2">
    <name type="scientific">Romanomermis culicivorax</name>
    <name type="common">Nematode worm</name>
    <dbReference type="NCBI Taxonomy" id="13658"/>
    <lineage>
        <taxon>Eukaryota</taxon>
        <taxon>Metazoa</taxon>
        <taxon>Ecdysozoa</taxon>
        <taxon>Nematoda</taxon>
        <taxon>Enoplea</taxon>
        <taxon>Dorylaimia</taxon>
        <taxon>Mermithida</taxon>
        <taxon>Mermithoidea</taxon>
        <taxon>Mermithidae</taxon>
        <taxon>Romanomermis</taxon>
    </lineage>
</organism>
<accession>A0A915IHA2</accession>
<sequence>MMAIATRTVNVATDFVAQFSPVKIASSMVSAISIIRLRCVAGYCRPKYSRNICFKDRKCPSGYNCDRSINKCSIIESSKTSDCTSSEQCEMGFKCRQGACLSFQLGKNCSGYDDQCRNANYECAESRCVLKNPRKTCRSSLDCDAGQHCKGRQCTPGNQEMVRKDAVSENATVMETTTVPNLKMRRSSGQQCDADLDCSIGQRCRTRTCLPTKQVLRCSNDSDCDIQYSCKDRECVLVDNAQGGSTDIQRSPKSCQNTKQCPSESKCLANRCRLYKQGKACQSDKECDNYYR</sequence>